<keyword evidence="4" id="KW-0690">Ribosome biogenesis</keyword>
<dbReference type="AlphaFoldDB" id="A0A5J6LDG8"/>
<dbReference type="PANTHER" id="PTHR38099:SF1">
    <property type="entry name" value="LARGE RIBOSOMAL RNA SUBUNIT ACCUMULATION PROTEIN YCED"/>
    <property type="match status" value="1"/>
</dbReference>
<reference evidence="6 7" key="1">
    <citation type="submission" date="2019-09" db="EMBL/GenBank/DDBJ databases">
        <title>Nitrincola iocasae sp. nov., a bacterium isolated from the sediment collected at a cold seep field in South China Sea.</title>
        <authorList>
            <person name="Zhang H."/>
            <person name="Wang H."/>
            <person name="Li C."/>
        </authorList>
    </citation>
    <scope>NUCLEOTIDE SEQUENCE [LARGE SCALE GENOMIC DNA]</scope>
    <source>
        <strain evidence="6 7">KXZD1103</strain>
    </source>
</reference>
<dbReference type="KEGG" id="nik:F5I99_08675"/>
<dbReference type="RefSeq" id="WP_151055081.1">
    <property type="nucleotide sequence ID" value="NZ_CP044222.1"/>
</dbReference>
<name>A0A5J6LDG8_9GAMM</name>
<dbReference type="GO" id="GO:0005829">
    <property type="term" value="C:cytosol"/>
    <property type="evidence" value="ECO:0007669"/>
    <property type="project" value="TreeGrafter"/>
</dbReference>
<dbReference type="InterPro" id="IPR039255">
    <property type="entry name" value="YceD_bac"/>
</dbReference>
<comment type="similarity">
    <text evidence="2">Belongs to the DUF177 domain family.</text>
</comment>
<dbReference type="Proteomes" id="UP000325606">
    <property type="component" value="Chromosome"/>
</dbReference>
<evidence type="ECO:0000256" key="1">
    <source>
        <dbReference type="ARBA" id="ARBA00002868"/>
    </source>
</evidence>
<dbReference type="Pfam" id="PF02620">
    <property type="entry name" value="YceD"/>
    <property type="match status" value="1"/>
</dbReference>
<proteinExistence type="inferred from homology"/>
<protein>
    <recommendedName>
        <fullName evidence="3">Large ribosomal RNA subunit accumulation protein YceD</fullName>
    </recommendedName>
    <alternativeName>
        <fullName evidence="5">23S rRNA accumulation protein YceD</fullName>
    </alternativeName>
</protein>
<dbReference type="PANTHER" id="PTHR38099">
    <property type="entry name" value="LARGE RIBOSOMAL RNA SUBUNIT ACCUMULATION PROTEIN YCED"/>
    <property type="match status" value="1"/>
</dbReference>
<dbReference type="EMBL" id="CP044222">
    <property type="protein sequence ID" value="QEW06577.1"/>
    <property type="molecule type" value="Genomic_DNA"/>
</dbReference>
<gene>
    <name evidence="6" type="ORF">F5I99_08675</name>
</gene>
<organism evidence="6 7">
    <name type="scientific">Nitrincola iocasae</name>
    <dbReference type="NCBI Taxonomy" id="2614693"/>
    <lineage>
        <taxon>Bacteria</taxon>
        <taxon>Pseudomonadati</taxon>
        <taxon>Pseudomonadota</taxon>
        <taxon>Gammaproteobacteria</taxon>
        <taxon>Oceanospirillales</taxon>
        <taxon>Oceanospirillaceae</taxon>
        <taxon>Nitrincola</taxon>
    </lineage>
</organism>
<evidence type="ECO:0000313" key="7">
    <source>
        <dbReference type="Proteomes" id="UP000325606"/>
    </source>
</evidence>
<dbReference type="GO" id="GO:0042254">
    <property type="term" value="P:ribosome biogenesis"/>
    <property type="evidence" value="ECO:0007669"/>
    <property type="project" value="UniProtKB-KW"/>
</dbReference>
<evidence type="ECO:0000256" key="2">
    <source>
        <dbReference type="ARBA" id="ARBA00010740"/>
    </source>
</evidence>
<evidence type="ECO:0000256" key="3">
    <source>
        <dbReference type="ARBA" id="ARBA00015716"/>
    </source>
</evidence>
<sequence>MSNGPLPKKADPRKLAEREAQITGIAEVSAMPRLASFLCSEQGTVNVTLSFAVDEQHLRTVSGKARGQVLMTCQRCLEPVSIDVRADVNLAVVLNDEQARNLPRYYDPLLVEDDDVELLPIVEDELILSLPSVPMHEDCSVKTSWGDSGTVRLQQEKPNPFSVLASLKDKTSKR</sequence>
<comment type="function">
    <text evidence="1">Plays a role in synthesis, processing and/or stability of 23S rRNA.</text>
</comment>
<accession>A0A5J6LDG8</accession>
<evidence type="ECO:0000256" key="5">
    <source>
        <dbReference type="ARBA" id="ARBA00031841"/>
    </source>
</evidence>
<evidence type="ECO:0000256" key="4">
    <source>
        <dbReference type="ARBA" id="ARBA00022517"/>
    </source>
</evidence>
<dbReference type="InterPro" id="IPR003772">
    <property type="entry name" value="YceD"/>
</dbReference>
<keyword evidence="7" id="KW-1185">Reference proteome</keyword>
<evidence type="ECO:0000313" key="6">
    <source>
        <dbReference type="EMBL" id="QEW06577.1"/>
    </source>
</evidence>